<dbReference type="EMBL" id="MK285057">
    <property type="protein sequence ID" value="QDB00935.1"/>
    <property type="molecule type" value="Genomic_DNA"/>
</dbReference>
<protein>
    <submittedName>
        <fullName evidence="1">Uncharacterized protein</fullName>
    </submittedName>
</protein>
<proteinExistence type="predicted"/>
<dbReference type="RefSeq" id="WP_283698599.1">
    <property type="nucleotide sequence ID" value="NZ_CATNXL010000006.1"/>
</dbReference>
<sequence>MLEKNWGILTDELAYGKLKLFYAWNLIVMVKSLKDKKQKI</sequence>
<geneLocation type="plasmid" evidence="1">
    <name>pCPT84-1</name>
</geneLocation>
<accession>A0A4Y5T338</accession>
<evidence type="ECO:0000313" key="1">
    <source>
        <dbReference type="EMBL" id="QDB00935.1"/>
    </source>
</evidence>
<name>A0A4Y5T338_CLOPF</name>
<reference evidence="1" key="1">
    <citation type="journal article" date="2019" name="Pathogens">
        <title>In silico Identification of Novel Toxin Homologs and Associated Mobile Genetic Elements in Clostridium perfringens.</title>
        <authorList>
            <person name="Lacey J.A."/>
            <person name="Johanesen P.A."/>
            <person name="Lyras D."/>
            <person name="Moore R.J."/>
        </authorList>
    </citation>
    <scope>NUCLEOTIDE SEQUENCE</scope>
    <source>
        <strain evidence="1">T84</strain>
        <plasmid evidence="1">pCPT84-1</plasmid>
    </source>
</reference>
<organism evidence="1">
    <name type="scientific">Clostridium perfringens</name>
    <dbReference type="NCBI Taxonomy" id="1502"/>
    <lineage>
        <taxon>Bacteria</taxon>
        <taxon>Bacillati</taxon>
        <taxon>Bacillota</taxon>
        <taxon>Clostridia</taxon>
        <taxon>Eubacteriales</taxon>
        <taxon>Clostridiaceae</taxon>
        <taxon>Clostridium</taxon>
    </lineage>
</organism>
<keyword evidence="1" id="KW-0614">Plasmid</keyword>
<dbReference type="AlphaFoldDB" id="A0A4Y5T338"/>